<keyword evidence="3 5" id="KW-1133">Transmembrane helix</keyword>
<dbReference type="GO" id="GO:0042500">
    <property type="term" value="F:aspartic endopeptidase activity, intramembrane cleaving"/>
    <property type="evidence" value="ECO:0007669"/>
    <property type="project" value="InterPro"/>
</dbReference>
<evidence type="ECO:0008006" key="8">
    <source>
        <dbReference type="Google" id="ProtNLM"/>
    </source>
</evidence>
<dbReference type="InterPro" id="IPR042524">
    <property type="entry name" value="Presenilin_C"/>
</dbReference>
<organism evidence="6 7">
    <name type="scientific">Candidatus Iainarchaeum sp</name>
    <dbReference type="NCBI Taxonomy" id="3101447"/>
    <lineage>
        <taxon>Archaea</taxon>
        <taxon>Candidatus Iainarchaeota</taxon>
        <taxon>Candidatus Iainarchaeia</taxon>
        <taxon>Candidatus Iainarchaeales</taxon>
        <taxon>Candidatus Iainarchaeaceae</taxon>
        <taxon>Candidatus Iainarchaeum</taxon>
    </lineage>
</organism>
<dbReference type="InterPro" id="IPR006639">
    <property type="entry name" value="Preselin/SPP"/>
</dbReference>
<keyword evidence="4 5" id="KW-0472">Membrane</keyword>
<dbReference type="GO" id="GO:0016020">
    <property type="term" value="C:membrane"/>
    <property type="evidence" value="ECO:0007669"/>
    <property type="project" value="InterPro"/>
</dbReference>
<feature type="transmembrane region" description="Helical" evidence="5">
    <location>
        <begin position="44"/>
        <end position="66"/>
    </location>
</feature>
<evidence type="ECO:0000256" key="1">
    <source>
        <dbReference type="ARBA" id="ARBA00004127"/>
    </source>
</evidence>
<dbReference type="Pfam" id="PF06550">
    <property type="entry name" value="SPP"/>
    <property type="match status" value="1"/>
</dbReference>
<sequence length="293" mass="31534">MNKGLMLQLIGLFLIVQALGIAVAVNLIGMHISVPIFTENPEDIANAAGLFVYILIFTGALLLMILFMKRRPLYWVMKALELVAVFATSTIVFSVFMPEIIAFVLAFIIVLLRIIYAQHIMLRNVASVLAVSGAGAVIGVSLGVLPVMVFIALLAVYDLIAVFKTKHMVVMAKSITKMNLAFTFAMPAKGELIAEAPSGRKKGKLVKVPAHMFELGTGDMVIPLMFASSAMNASALAFPLYLVPALLILLGSIVGLIITVDYSSRHVGKALPALPLQVVIMLVLYSIAKFAGF</sequence>
<evidence type="ECO:0000256" key="2">
    <source>
        <dbReference type="ARBA" id="ARBA00022692"/>
    </source>
</evidence>
<reference evidence="6" key="1">
    <citation type="submission" date="2021-03" db="EMBL/GenBank/DDBJ databases">
        <authorList>
            <person name="Jaffe A."/>
        </authorList>
    </citation>
    <scope>NUCLEOTIDE SEQUENCE</scope>
    <source>
        <strain evidence="6">RIFCSPHIGHO2_01_FULL_AR10_44_11</strain>
    </source>
</reference>
<comment type="subcellular location">
    <subcellularLocation>
        <location evidence="1">Endomembrane system</location>
        <topology evidence="1">Multi-pass membrane protein</topology>
    </subcellularLocation>
</comment>
<evidence type="ECO:0000313" key="6">
    <source>
        <dbReference type="EMBL" id="MBS3057622.1"/>
    </source>
</evidence>
<keyword evidence="2 5" id="KW-0812">Transmembrane</keyword>
<name>A0A8T4KVP1_9ARCH</name>
<evidence type="ECO:0000256" key="3">
    <source>
        <dbReference type="ARBA" id="ARBA00022989"/>
    </source>
</evidence>
<accession>A0A8T4KVP1</accession>
<dbReference type="Gene3D" id="1.10.472.100">
    <property type="entry name" value="Presenilin"/>
    <property type="match status" value="1"/>
</dbReference>
<protein>
    <recommendedName>
        <fullName evidence="8">Signal-peptide peptidase, presenilin aspartyl protease</fullName>
    </recommendedName>
</protein>
<feature type="transmembrane region" description="Helical" evidence="5">
    <location>
        <begin position="100"/>
        <end position="116"/>
    </location>
</feature>
<dbReference type="AlphaFoldDB" id="A0A8T4KVP1"/>
<feature type="transmembrane region" description="Helical" evidence="5">
    <location>
        <begin position="128"/>
        <end position="157"/>
    </location>
</feature>
<proteinExistence type="predicted"/>
<dbReference type="Proteomes" id="UP000677687">
    <property type="component" value="Unassembled WGS sequence"/>
</dbReference>
<evidence type="ECO:0000256" key="5">
    <source>
        <dbReference type="SAM" id="Phobius"/>
    </source>
</evidence>
<evidence type="ECO:0000313" key="7">
    <source>
        <dbReference type="Proteomes" id="UP000677687"/>
    </source>
</evidence>
<dbReference type="GO" id="GO:0012505">
    <property type="term" value="C:endomembrane system"/>
    <property type="evidence" value="ECO:0007669"/>
    <property type="project" value="UniProtKB-SubCell"/>
</dbReference>
<gene>
    <name evidence="6" type="ORF">J4415_03260</name>
</gene>
<feature type="transmembrane region" description="Helical" evidence="5">
    <location>
        <begin position="270"/>
        <end position="288"/>
    </location>
</feature>
<feature type="transmembrane region" description="Helical" evidence="5">
    <location>
        <begin position="238"/>
        <end position="258"/>
    </location>
</feature>
<feature type="transmembrane region" description="Helical" evidence="5">
    <location>
        <begin position="73"/>
        <end position="94"/>
    </location>
</feature>
<comment type="caution">
    <text evidence="6">The sequence shown here is derived from an EMBL/GenBank/DDBJ whole genome shotgun (WGS) entry which is preliminary data.</text>
</comment>
<dbReference type="EMBL" id="JAGVWD010000048">
    <property type="protein sequence ID" value="MBS3057622.1"/>
    <property type="molecule type" value="Genomic_DNA"/>
</dbReference>
<dbReference type="SMART" id="SM00730">
    <property type="entry name" value="PSN"/>
    <property type="match status" value="1"/>
</dbReference>
<reference evidence="6" key="2">
    <citation type="submission" date="2021-05" db="EMBL/GenBank/DDBJ databases">
        <title>Protein family content uncovers lineage relationships and bacterial pathway maintenance mechanisms in DPANN archaea.</title>
        <authorList>
            <person name="Castelle C.J."/>
            <person name="Meheust R."/>
            <person name="Jaffe A.L."/>
            <person name="Seitz K."/>
            <person name="Gong X."/>
            <person name="Baker B.J."/>
            <person name="Banfield J.F."/>
        </authorList>
    </citation>
    <scope>NUCLEOTIDE SEQUENCE</scope>
    <source>
        <strain evidence="6">RIFCSPHIGHO2_01_FULL_AR10_44_11</strain>
    </source>
</reference>
<dbReference type="InterPro" id="IPR010545">
    <property type="entry name" value="SPP"/>
</dbReference>
<evidence type="ECO:0000256" key="4">
    <source>
        <dbReference type="ARBA" id="ARBA00023136"/>
    </source>
</evidence>